<evidence type="ECO:0000259" key="3">
    <source>
        <dbReference type="Pfam" id="PF14310"/>
    </source>
</evidence>
<sequence length="87" mass="9463">VDVPNSPLYPFGYGLSYTSFAFGPVCLDSDRLRTGGTLHVSVRVSNTGKRRGAEVVQLYVHDEVASISPPVRLLKGFRRVSLNPGQS</sequence>
<dbReference type="GO" id="GO:0005975">
    <property type="term" value="P:carbohydrate metabolic process"/>
    <property type="evidence" value="ECO:0007669"/>
    <property type="project" value="InterPro"/>
</dbReference>
<name>T1BTP0_9ZZZZ</name>
<evidence type="ECO:0000313" key="4">
    <source>
        <dbReference type="EMBL" id="EQD57320.1"/>
    </source>
</evidence>
<proteinExistence type="inferred from homology"/>
<evidence type="ECO:0000256" key="2">
    <source>
        <dbReference type="ARBA" id="ARBA00022801"/>
    </source>
</evidence>
<dbReference type="GO" id="GO:0004553">
    <property type="term" value="F:hydrolase activity, hydrolyzing O-glycosyl compounds"/>
    <property type="evidence" value="ECO:0007669"/>
    <property type="project" value="InterPro"/>
</dbReference>
<organism evidence="4">
    <name type="scientific">mine drainage metagenome</name>
    <dbReference type="NCBI Taxonomy" id="410659"/>
    <lineage>
        <taxon>unclassified sequences</taxon>
        <taxon>metagenomes</taxon>
        <taxon>ecological metagenomes</taxon>
    </lineage>
</organism>
<feature type="non-terminal residue" evidence="4">
    <location>
        <position position="87"/>
    </location>
</feature>
<evidence type="ECO:0000256" key="1">
    <source>
        <dbReference type="ARBA" id="ARBA00005336"/>
    </source>
</evidence>
<accession>T1BTP0</accession>
<protein>
    <submittedName>
        <fullName evidence="4">Periplasmic beta-glucosidase</fullName>
    </submittedName>
</protein>
<feature type="non-terminal residue" evidence="4">
    <location>
        <position position="1"/>
    </location>
</feature>
<dbReference type="InterPro" id="IPR013783">
    <property type="entry name" value="Ig-like_fold"/>
</dbReference>
<comment type="caution">
    <text evidence="4">The sequence shown here is derived from an EMBL/GenBank/DDBJ whole genome shotgun (WGS) entry which is preliminary data.</text>
</comment>
<dbReference type="Pfam" id="PF14310">
    <property type="entry name" value="Fn3-like"/>
    <property type="match status" value="1"/>
</dbReference>
<dbReference type="InterPro" id="IPR050288">
    <property type="entry name" value="Cellulose_deg_GH3"/>
</dbReference>
<comment type="similarity">
    <text evidence="1">Belongs to the glycosyl hydrolase 3 family.</text>
</comment>
<dbReference type="InterPro" id="IPR036881">
    <property type="entry name" value="Glyco_hydro_3_C_sf"/>
</dbReference>
<dbReference type="InterPro" id="IPR026891">
    <property type="entry name" value="Fn3-like"/>
</dbReference>
<feature type="domain" description="Fibronectin type III-like" evidence="3">
    <location>
        <begin position="54"/>
        <end position="87"/>
    </location>
</feature>
<dbReference type="PANTHER" id="PTHR42715:SF10">
    <property type="entry name" value="BETA-GLUCOSIDASE"/>
    <property type="match status" value="1"/>
</dbReference>
<keyword evidence="2" id="KW-0378">Hydrolase</keyword>
<dbReference type="Gene3D" id="2.60.40.10">
    <property type="entry name" value="Immunoglobulins"/>
    <property type="match status" value="1"/>
</dbReference>
<dbReference type="AlphaFoldDB" id="T1BTP0"/>
<dbReference type="SUPFAM" id="SSF52279">
    <property type="entry name" value="Beta-D-glucan exohydrolase, C-terminal domain"/>
    <property type="match status" value="1"/>
</dbReference>
<dbReference type="PANTHER" id="PTHR42715">
    <property type="entry name" value="BETA-GLUCOSIDASE"/>
    <property type="match status" value="1"/>
</dbReference>
<reference evidence="4" key="2">
    <citation type="journal article" date="2014" name="ISME J.">
        <title>Microbial stratification in low pH oxic and suboxic macroscopic growths along an acid mine drainage.</title>
        <authorList>
            <person name="Mendez-Garcia C."/>
            <person name="Mesa V."/>
            <person name="Sprenger R.R."/>
            <person name="Richter M."/>
            <person name="Diez M.S."/>
            <person name="Solano J."/>
            <person name="Bargiela R."/>
            <person name="Golyshina O.V."/>
            <person name="Manteca A."/>
            <person name="Ramos J.L."/>
            <person name="Gallego J.R."/>
            <person name="Llorente I."/>
            <person name="Martins Dos Santos V.A."/>
            <person name="Jensen O.N."/>
            <person name="Pelaez A.I."/>
            <person name="Sanchez J."/>
            <person name="Ferrer M."/>
        </authorList>
    </citation>
    <scope>NUCLEOTIDE SEQUENCE</scope>
</reference>
<gene>
    <name evidence="4" type="ORF">B2A_04861</name>
</gene>
<dbReference type="EMBL" id="AUZZ01003309">
    <property type="protein sequence ID" value="EQD57320.1"/>
    <property type="molecule type" value="Genomic_DNA"/>
</dbReference>
<reference evidence="4" key="1">
    <citation type="submission" date="2013-08" db="EMBL/GenBank/DDBJ databases">
        <authorList>
            <person name="Mendez C."/>
            <person name="Richter M."/>
            <person name="Ferrer M."/>
            <person name="Sanchez J."/>
        </authorList>
    </citation>
    <scope>NUCLEOTIDE SEQUENCE</scope>
</reference>